<dbReference type="Pfam" id="PF11446">
    <property type="entry name" value="DUF2897"/>
    <property type="match status" value="1"/>
</dbReference>
<feature type="compositionally biased region" description="Basic and acidic residues" evidence="1">
    <location>
        <begin position="35"/>
        <end position="44"/>
    </location>
</feature>
<reference evidence="3" key="1">
    <citation type="journal article" date="2014" name="Int. J. Syst. Evol. Microbiol.">
        <title>Complete genome sequence of Corynebacterium casei LMG S-19264T (=DSM 44701T), isolated from a smear-ripened cheese.</title>
        <authorList>
            <consortium name="US DOE Joint Genome Institute (JGI-PGF)"/>
            <person name="Walter F."/>
            <person name="Albersmeier A."/>
            <person name="Kalinowski J."/>
            <person name="Ruckert C."/>
        </authorList>
    </citation>
    <scope>NUCLEOTIDE SEQUENCE</scope>
    <source>
        <strain evidence="3">KCTC 22164</strain>
    </source>
</reference>
<organism evidence="3 4">
    <name type="scientific">Alteromonas halophila</name>
    <dbReference type="NCBI Taxonomy" id="516698"/>
    <lineage>
        <taxon>Bacteria</taxon>
        <taxon>Pseudomonadati</taxon>
        <taxon>Pseudomonadota</taxon>
        <taxon>Gammaproteobacteria</taxon>
        <taxon>Alteromonadales</taxon>
        <taxon>Alteromonadaceae</taxon>
        <taxon>Alteromonas/Salinimonas group</taxon>
        <taxon>Alteromonas</taxon>
    </lineage>
</organism>
<feature type="transmembrane region" description="Helical" evidence="2">
    <location>
        <begin position="6"/>
        <end position="24"/>
    </location>
</feature>
<dbReference type="RefSeq" id="WP_189403572.1">
    <property type="nucleotide sequence ID" value="NZ_BMXP01000001.1"/>
</dbReference>
<evidence type="ECO:0000313" key="3">
    <source>
        <dbReference type="EMBL" id="GGW76133.1"/>
    </source>
</evidence>
<protein>
    <recommendedName>
        <fullName evidence="5">DUF2897 family protein</fullName>
    </recommendedName>
</protein>
<evidence type="ECO:0000313" key="4">
    <source>
        <dbReference type="Proteomes" id="UP000631300"/>
    </source>
</evidence>
<evidence type="ECO:0000256" key="1">
    <source>
        <dbReference type="SAM" id="MobiDB-lite"/>
    </source>
</evidence>
<dbReference type="AlphaFoldDB" id="A0A918MVG5"/>
<dbReference type="InterPro" id="IPR021550">
    <property type="entry name" value="DUF2897"/>
</dbReference>
<keyword evidence="2" id="KW-0472">Membrane</keyword>
<feature type="region of interest" description="Disordered" evidence="1">
    <location>
        <begin position="35"/>
        <end position="57"/>
    </location>
</feature>
<evidence type="ECO:0000256" key="2">
    <source>
        <dbReference type="SAM" id="Phobius"/>
    </source>
</evidence>
<dbReference type="Proteomes" id="UP000631300">
    <property type="component" value="Unassembled WGS sequence"/>
</dbReference>
<keyword evidence="4" id="KW-1185">Reference proteome</keyword>
<gene>
    <name evidence="3" type="ORF">GCM10007391_05780</name>
</gene>
<keyword evidence="2" id="KW-1133">Transmembrane helix</keyword>
<proteinExistence type="predicted"/>
<sequence>MDIIWIIAIVAIVLGIIVGNLLLLRDSANFKLPTRNKDGSKIKDNNANFDDDEDDKW</sequence>
<dbReference type="EMBL" id="BMXP01000001">
    <property type="protein sequence ID" value="GGW76133.1"/>
    <property type="molecule type" value="Genomic_DNA"/>
</dbReference>
<reference evidence="3" key="2">
    <citation type="submission" date="2020-09" db="EMBL/GenBank/DDBJ databases">
        <authorList>
            <person name="Sun Q."/>
            <person name="Kim S."/>
        </authorList>
    </citation>
    <scope>NUCLEOTIDE SEQUENCE</scope>
    <source>
        <strain evidence="3">KCTC 22164</strain>
    </source>
</reference>
<name>A0A918MVG5_9ALTE</name>
<accession>A0A918MVG5</accession>
<comment type="caution">
    <text evidence="3">The sequence shown here is derived from an EMBL/GenBank/DDBJ whole genome shotgun (WGS) entry which is preliminary data.</text>
</comment>
<keyword evidence="2" id="KW-0812">Transmembrane</keyword>
<evidence type="ECO:0008006" key="5">
    <source>
        <dbReference type="Google" id="ProtNLM"/>
    </source>
</evidence>